<dbReference type="PROSITE" id="PS50075">
    <property type="entry name" value="CARRIER"/>
    <property type="match status" value="1"/>
</dbReference>
<evidence type="ECO:0000313" key="3">
    <source>
        <dbReference type="Proteomes" id="UP001143304"/>
    </source>
</evidence>
<dbReference type="SUPFAM" id="SSF47336">
    <property type="entry name" value="ACP-like"/>
    <property type="match status" value="1"/>
</dbReference>
<organism evidence="2 3">
    <name type="scientific">Candidatus Marimicrobium litorale</name>
    <dbReference type="NCBI Taxonomy" id="2518991"/>
    <lineage>
        <taxon>Bacteria</taxon>
        <taxon>Pseudomonadati</taxon>
        <taxon>Pseudomonadota</taxon>
        <taxon>Gammaproteobacteria</taxon>
        <taxon>Cellvibrionales</taxon>
        <taxon>Halieaceae</taxon>
        <taxon>Marimicrobium</taxon>
    </lineage>
</organism>
<sequence length="82" mass="8476">MDIQSDVIAILQSTLGVPEGAIAPHPDTPVLGAIPEMDSMSVVGILASLEEQYGIMVDDDEIDADVFATVGSLTSFVASKLG</sequence>
<dbReference type="EMBL" id="SHNO01000001">
    <property type="protein sequence ID" value="MCX2975923.1"/>
    <property type="molecule type" value="Genomic_DNA"/>
</dbReference>
<dbReference type="InterPro" id="IPR036736">
    <property type="entry name" value="ACP-like_sf"/>
</dbReference>
<feature type="domain" description="Carrier" evidence="1">
    <location>
        <begin position="1"/>
        <end position="81"/>
    </location>
</feature>
<dbReference type="Proteomes" id="UP001143304">
    <property type="component" value="Unassembled WGS sequence"/>
</dbReference>
<dbReference type="InterPro" id="IPR009081">
    <property type="entry name" value="PP-bd_ACP"/>
</dbReference>
<comment type="caution">
    <text evidence="2">The sequence shown here is derived from an EMBL/GenBank/DDBJ whole genome shotgun (WGS) entry which is preliminary data.</text>
</comment>
<dbReference type="Gene3D" id="1.10.1200.10">
    <property type="entry name" value="ACP-like"/>
    <property type="match status" value="1"/>
</dbReference>
<dbReference type="RefSeq" id="WP_279247681.1">
    <property type="nucleotide sequence ID" value="NZ_SHNO01000001.1"/>
</dbReference>
<gene>
    <name evidence="2" type="ORF">EYC82_00960</name>
</gene>
<accession>A0ABT3T0Z5</accession>
<keyword evidence="3" id="KW-1185">Reference proteome</keyword>
<protein>
    <submittedName>
        <fullName evidence="2">Acyl carrier protein</fullName>
    </submittedName>
</protein>
<evidence type="ECO:0000259" key="1">
    <source>
        <dbReference type="PROSITE" id="PS50075"/>
    </source>
</evidence>
<proteinExistence type="predicted"/>
<dbReference type="Pfam" id="PF00550">
    <property type="entry name" value="PP-binding"/>
    <property type="match status" value="1"/>
</dbReference>
<reference evidence="2" key="1">
    <citation type="submission" date="2019-02" db="EMBL/GenBank/DDBJ databases">
        <authorList>
            <person name="Li S.-H."/>
        </authorList>
    </citation>
    <scope>NUCLEOTIDE SEQUENCE</scope>
    <source>
        <strain evidence="2">IMCC11814</strain>
    </source>
</reference>
<name>A0ABT3T0Z5_9GAMM</name>
<evidence type="ECO:0000313" key="2">
    <source>
        <dbReference type="EMBL" id="MCX2975923.1"/>
    </source>
</evidence>